<dbReference type="Pfam" id="PF19189">
    <property type="entry name" value="Mtf2"/>
    <property type="match status" value="1"/>
</dbReference>
<dbReference type="PANTHER" id="PTHR39468:SF1">
    <property type="entry name" value="MTF2-LIKE C-TERMINAL DOMAIN-CONTAINING PROTEIN"/>
    <property type="match status" value="1"/>
</dbReference>
<dbReference type="AlphaFoldDB" id="A0A9P4LBM0"/>
<evidence type="ECO:0000259" key="2">
    <source>
        <dbReference type="Pfam" id="PF19189"/>
    </source>
</evidence>
<comment type="caution">
    <text evidence="3">The sequence shown here is derived from an EMBL/GenBank/DDBJ whole genome shotgun (WGS) entry which is preliminary data.</text>
</comment>
<evidence type="ECO:0000256" key="1">
    <source>
        <dbReference type="SAM" id="MobiDB-lite"/>
    </source>
</evidence>
<gene>
    <name evidence="3" type="ORF">K460DRAFT_334625</name>
</gene>
<dbReference type="RefSeq" id="XP_040791045.1">
    <property type="nucleotide sequence ID" value="XM_040930919.1"/>
</dbReference>
<dbReference type="InterPro" id="IPR040009">
    <property type="entry name" value="Mtf2/C5D6.12-like"/>
</dbReference>
<feature type="region of interest" description="Disordered" evidence="1">
    <location>
        <begin position="45"/>
        <end position="76"/>
    </location>
</feature>
<dbReference type="GeneID" id="63848171"/>
<dbReference type="EMBL" id="ML976615">
    <property type="protein sequence ID" value="KAF1848482.1"/>
    <property type="molecule type" value="Genomic_DNA"/>
</dbReference>
<dbReference type="GO" id="GO:0005739">
    <property type="term" value="C:mitochondrion"/>
    <property type="evidence" value="ECO:0007669"/>
    <property type="project" value="InterPro"/>
</dbReference>
<dbReference type="OrthoDB" id="2444174at2759"/>
<keyword evidence="4" id="KW-1185">Reference proteome</keyword>
<protein>
    <recommendedName>
        <fullName evidence="2">Mtf2-like C-terminal domain-containing protein</fullName>
    </recommendedName>
</protein>
<feature type="domain" description="Mtf2-like C-terminal" evidence="2">
    <location>
        <begin position="196"/>
        <end position="348"/>
    </location>
</feature>
<evidence type="ECO:0000313" key="3">
    <source>
        <dbReference type="EMBL" id="KAF1848482.1"/>
    </source>
</evidence>
<dbReference type="Proteomes" id="UP000800039">
    <property type="component" value="Unassembled WGS sequence"/>
</dbReference>
<proteinExistence type="predicted"/>
<name>A0A9P4LBM0_9PLEO</name>
<accession>A0A9P4LBM0</accession>
<reference evidence="3" key="1">
    <citation type="submission" date="2020-01" db="EMBL/GenBank/DDBJ databases">
        <authorList>
            <consortium name="DOE Joint Genome Institute"/>
            <person name="Haridas S."/>
            <person name="Albert R."/>
            <person name="Binder M."/>
            <person name="Bloem J."/>
            <person name="Labutti K."/>
            <person name="Salamov A."/>
            <person name="Andreopoulos B."/>
            <person name="Baker S.E."/>
            <person name="Barry K."/>
            <person name="Bills G."/>
            <person name="Bluhm B.H."/>
            <person name="Cannon C."/>
            <person name="Castanera R."/>
            <person name="Culley D.E."/>
            <person name="Daum C."/>
            <person name="Ezra D."/>
            <person name="Gonzalez J.B."/>
            <person name="Henrissat B."/>
            <person name="Kuo A."/>
            <person name="Liang C."/>
            <person name="Lipzen A."/>
            <person name="Lutzoni F."/>
            <person name="Magnuson J."/>
            <person name="Mondo S."/>
            <person name="Nolan M."/>
            <person name="Ohm R."/>
            <person name="Pangilinan J."/>
            <person name="Park H.-J."/>
            <person name="Ramirez L."/>
            <person name="Alfaro M."/>
            <person name="Sun H."/>
            <person name="Tritt A."/>
            <person name="Yoshinaga Y."/>
            <person name="Zwiers L.-H."/>
            <person name="Turgeon B.G."/>
            <person name="Goodwin S.B."/>
            <person name="Spatafora J.W."/>
            <person name="Crous P.W."/>
            <person name="Grigoriev I.V."/>
        </authorList>
    </citation>
    <scope>NUCLEOTIDE SEQUENCE</scope>
    <source>
        <strain evidence="3">CBS 394.84</strain>
    </source>
</reference>
<dbReference type="PANTHER" id="PTHR39468">
    <property type="entry name" value="CHROMOSOME 7, WHOLE GENOME SHOTGUN SEQUENCE"/>
    <property type="match status" value="1"/>
</dbReference>
<evidence type="ECO:0000313" key="4">
    <source>
        <dbReference type="Proteomes" id="UP000800039"/>
    </source>
</evidence>
<sequence length="510" mass="57954">MSICSSTIRAISRSRIQSKTLLPFLYQTTTIQQWRPLARRNIASRSNNGDDIPFEDESLPPAIDQPEPARKTTITGSERAAFEKLYRTFNTEGRPKNDKEHVVELDQIADEYYEDEEEGPSQSLDKVFDEVFKGQPRLRGSRNSHVRPKLEKTKLGQEVQASTEDASSKRTSKAQDKEDAKAEVARLRELKLTERARIDKLLKDSQTDRELWQILKREVLSQVRKLNLDGTIKGKETQGSKNGGTSDLRILFQNYPHHLITAVQTLRKTFPSSPLPLSILPTIKSLGRSAYALGATTTLYKHLLRTAWLQQSSYTYIDTLLVDMDNGAIEFDSDILTLLDSVIKEHEMARGGRLGREMQMVYGMEQFLGGIRKLQQWRDVVADRLGVAPEERRVPQQRIVRKVDYENKGVDAERFRRPGPNSGITDGSLATNRVQEDIPLVEGLDDADQGAQESQVEHVHTQELRDAELLIQDMGLADAKQGRINEPLHKHHQHTEKDTRDTDKAAKIFL</sequence>
<feature type="region of interest" description="Disordered" evidence="1">
    <location>
        <begin position="135"/>
        <end position="181"/>
    </location>
</feature>
<organism evidence="3 4">
    <name type="scientific">Cucurbitaria berberidis CBS 394.84</name>
    <dbReference type="NCBI Taxonomy" id="1168544"/>
    <lineage>
        <taxon>Eukaryota</taxon>
        <taxon>Fungi</taxon>
        <taxon>Dikarya</taxon>
        <taxon>Ascomycota</taxon>
        <taxon>Pezizomycotina</taxon>
        <taxon>Dothideomycetes</taxon>
        <taxon>Pleosporomycetidae</taxon>
        <taxon>Pleosporales</taxon>
        <taxon>Pleosporineae</taxon>
        <taxon>Cucurbitariaceae</taxon>
        <taxon>Cucurbitaria</taxon>
    </lineage>
</organism>
<dbReference type="InterPro" id="IPR043837">
    <property type="entry name" value="Mtf2-like_C"/>
</dbReference>